<feature type="transmembrane region" description="Helical" evidence="1">
    <location>
        <begin position="41"/>
        <end position="59"/>
    </location>
</feature>
<dbReference type="SUPFAM" id="SSF103473">
    <property type="entry name" value="MFS general substrate transporter"/>
    <property type="match status" value="1"/>
</dbReference>
<dbReference type="Gene3D" id="1.20.1250.20">
    <property type="entry name" value="MFS general substrate transporter like domains"/>
    <property type="match status" value="2"/>
</dbReference>
<feature type="transmembrane region" description="Helical" evidence="1">
    <location>
        <begin position="241"/>
        <end position="259"/>
    </location>
</feature>
<evidence type="ECO:0000313" key="3">
    <source>
        <dbReference type="EMBL" id="SVC68363.1"/>
    </source>
</evidence>
<feature type="transmembrane region" description="Helical" evidence="1">
    <location>
        <begin position="196"/>
        <end position="229"/>
    </location>
</feature>
<dbReference type="Pfam" id="PF07690">
    <property type="entry name" value="MFS_1"/>
    <property type="match status" value="1"/>
</dbReference>
<dbReference type="PANTHER" id="PTHR11360:SF290">
    <property type="entry name" value="MONOCARBOXYLATE MFS PERMEASE"/>
    <property type="match status" value="1"/>
</dbReference>
<reference evidence="3" key="1">
    <citation type="submission" date="2018-05" db="EMBL/GenBank/DDBJ databases">
        <authorList>
            <person name="Lanie J.A."/>
            <person name="Ng W.-L."/>
            <person name="Kazmierczak K.M."/>
            <person name="Andrzejewski T.M."/>
            <person name="Davidsen T.M."/>
            <person name="Wayne K.J."/>
            <person name="Tettelin H."/>
            <person name="Glass J.I."/>
            <person name="Rusch D."/>
            <person name="Podicherti R."/>
            <person name="Tsui H.-C.T."/>
            <person name="Winkler M.E."/>
        </authorList>
    </citation>
    <scope>NUCLEOTIDE SEQUENCE</scope>
</reference>
<organism evidence="3">
    <name type="scientific">marine metagenome</name>
    <dbReference type="NCBI Taxonomy" id="408172"/>
    <lineage>
        <taxon>unclassified sequences</taxon>
        <taxon>metagenomes</taxon>
        <taxon>ecological metagenomes</taxon>
    </lineage>
</organism>
<feature type="transmembrane region" description="Helical" evidence="1">
    <location>
        <begin position="329"/>
        <end position="352"/>
    </location>
</feature>
<keyword evidence="1" id="KW-0472">Membrane</keyword>
<feature type="transmembrane region" description="Helical" evidence="1">
    <location>
        <begin position="156"/>
        <end position="175"/>
    </location>
</feature>
<dbReference type="PANTHER" id="PTHR11360">
    <property type="entry name" value="MONOCARBOXYLATE TRANSPORTER"/>
    <property type="match status" value="1"/>
</dbReference>
<name>A0A382P4T1_9ZZZZ</name>
<feature type="non-terminal residue" evidence="3">
    <location>
        <position position="358"/>
    </location>
</feature>
<dbReference type="EMBL" id="UINC01104876">
    <property type="protein sequence ID" value="SVC68363.1"/>
    <property type="molecule type" value="Genomic_DNA"/>
</dbReference>
<feature type="transmembrane region" description="Helical" evidence="1">
    <location>
        <begin position="91"/>
        <end position="117"/>
    </location>
</feature>
<keyword evidence="1" id="KW-1133">Transmembrane helix</keyword>
<dbReference type="InterPro" id="IPR036259">
    <property type="entry name" value="MFS_trans_sf"/>
</dbReference>
<feature type="transmembrane region" description="Helical" evidence="1">
    <location>
        <begin position="295"/>
        <end position="317"/>
    </location>
</feature>
<feature type="transmembrane region" description="Helical" evidence="1">
    <location>
        <begin position="124"/>
        <end position="144"/>
    </location>
</feature>
<feature type="domain" description="Major facilitator superfamily (MFS) profile" evidence="2">
    <location>
        <begin position="1"/>
        <end position="358"/>
    </location>
</feature>
<dbReference type="GO" id="GO:0022857">
    <property type="term" value="F:transmembrane transporter activity"/>
    <property type="evidence" value="ECO:0007669"/>
    <property type="project" value="InterPro"/>
</dbReference>
<gene>
    <name evidence="3" type="ORF">METZ01_LOCUS321217</name>
</gene>
<proteinExistence type="predicted"/>
<dbReference type="PROSITE" id="PS50850">
    <property type="entry name" value="MFS"/>
    <property type="match status" value="1"/>
</dbReference>
<feature type="non-terminal residue" evidence="3">
    <location>
        <position position="1"/>
    </location>
</feature>
<keyword evidence="1" id="KW-0812">Transmembrane</keyword>
<dbReference type="AlphaFoldDB" id="A0A382P4T1"/>
<evidence type="ECO:0000259" key="2">
    <source>
        <dbReference type="PROSITE" id="PS50850"/>
    </source>
</evidence>
<dbReference type="InterPro" id="IPR050327">
    <property type="entry name" value="Proton-linked_MCT"/>
</dbReference>
<protein>
    <recommendedName>
        <fullName evidence="2">Major facilitator superfamily (MFS) profile domain-containing protein</fullName>
    </recommendedName>
</protein>
<feature type="transmembrane region" description="Helical" evidence="1">
    <location>
        <begin position="66"/>
        <end position="85"/>
    </location>
</feature>
<sequence>VVAVAFFLSAISFGTLASVGIFLKPLIAEFGWSRGNLSLGYTAIAFASAVAGILWSIIVDRHGSRWVALFGAIAMGIPLLLLSRIELLAEFYVYYFLFGALGHAAVTGPLWACVGLWFKNNVGLALGLTFSGSAIGQGLVPYIARYLIDNFGWETAYSTLGMAYMILAIPVALLVRDNPQRKKIQSNPSLNQKEEASILLPPVIVVTWISLAVIFCCIAMSVVIVHLVPLLTDYGITSENAVVIFMTLMFAGAFGRILGGKLADLVGPLKSYIVMSLLQTSVVFIFPHIQSHFLFYVVAIFFGIAFSGVMASFLVCIRMMVPAGVLARSMAVVAMFGWFGMGLGGWLGGLIFDLTGSY</sequence>
<dbReference type="InterPro" id="IPR011701">
    <property type="entry name" value="MFS"/>
</dbReference>
<feature type="transmembrane region" description="Helical" evidence="1">
    <location>
        <begin position="271"/>
        <end position="289"/>
    </location>
</feature>
<evidence type="ECO:0000256" key="1">
    <source>
        <dbReference type="SAM" id="Phobius"/>
    </source>
</evidence>
<dbReference type="InterPro" id="IPR020846">
    <property type="entry name" value="MFS_dom"/>
</dbReference>
<accession>A0A382P4T1</accession>